<dbReference type="InterPro" id="IPR009875">
    <property type="entry name" value="PilZ_domain"/>
</dbReference>
<accession>A0A7S8FGW0</accession>
<name>A0A7S8FGW0_9BACT</name>
<dbReference type="EMBL" id="CP047423">
    <property type="protein sequence ID" value="QPD05638.1"/>
    <property type="molecule type" value="Genomic_DNA"/>
</dbReference>
<dbReference type="Proteomes" id="UP000593737">
    <property type="component" value="Chromosome"/>
</dbReference>
<feature type="domain" description="PilZ" evidence="1">
    <location>
        <begin position="46"/>
        <end position="134"/>
    </location>
</feature>
<dbReference type="Pfam" id="PF07238">
    <property type="entry name" value="PilZ"/>
    <property type="match status" value="1"/>
</dbReference>
<evidence type="ECO:0000259" key="1">
    <source>
        <dbReference type="Pfam" id="PF07238"/>
    </source>
</evidence>
<dbReference type="SUPFAM" id="SSF141371">
    <property type="entry name" value="PilZ domain-like"/>
    <property type="match status" value="1"/>
</dbReference>
<reference evidence="2 3" key="1">
    <citation type="journal article" date="2020" name="ISME J.">
        <title>Enrichment and physiological characterization of a novel comammox Nitrospira indicates ammonium inhibition of complete nitrification.</title>
        <authorList>
            <person name="Sakoula D."/>
            <person name="Koch H."/>
            <person name="Frank J."/>
            <person name="Jetten M.S.M."/>
            <person name="van Kessel M.A.H.J."/>
            <person name="Lucker S."/>
        </authorList>
    </citation>
    <scope>NUCLEOTIDE SEQUENCE [LARGE SCALE GENOMIC DNA]</scope>
    <source>
        <strain evidence="2">Comreactor17</strain>
    </source>
</reference>
<dbReference type="GO" id="GO:0035438">
    <property type="term" value="F:cyclic-di-GMP binding"/>
    <property type="evidence" value="ECO:0007669"/>
    <property type="project" value="InterPro"/>
</dbReference>
<proteinExistence type="predicted"/>
<dbReference type="Gene3D" id="2.40.10.220">
    <property type="entry name" value="predicted glycosyltransferase like domains"/>
    <property type="match status" value="1"/>
</dbReference>
<evidence type="ECO:0000313" key="3">
    <source>
        <dbReference type="Proteomes" id="UP000593737"/>
    </source>
</evidence>
<dbReference type="KEGG" id="nkf:Nkreftii_003412"/>
<gene>
    <name evidence="2" type="ORF">Nkreftii_003412</name>
</gene>
<organism evidence="2 3">
    <name type="scientific">Candidatus Nitrospira kreftii</name>
    <dbReference type="NCBI Taxonomy" id="2652173"/>
    <lineage>
        <taxon>Bacteria</taxon>
        <taxon>Pseudomonadati</taxon>
        <taxon>Nitrospirota</taxon>
        <taxon>Nitrospiria</taxon>
        <taxon>Nitrospirales</taxon>
        <taxon>Nitrospiraceae</taxon>
        <taxon>Nitrospira</taxon>
    </lineage>
</organism>
<dbReference type="AlphaFoldDB" id="A0A7S8FGW0"/>
<sequence>MIRPSDGSVQPTLLIRLFRGPTKGGIHSHGGGHLDWATVESTQYYQRHHYRVLLPVPYPVMFSNAQTIAEGKVMNLTVFGCAIECDDTPPKQTTLRVRLILPDHTQSLPVEEAEVRWVQGNRMGLQFHKVERAADFRLHGFVWDRMVERFRTIVQDGLSTR</sequence>
<evidence type="ECO:0000313" key="2">
    <source>
        <dbReference type="EMBL" id="QPD05638.1"/>
    </source>
</evidence>
<protein>
    <recommendedName>
        <fullName evidence="1">PilZ domain-containing protein</fullName>
    </recommendedName>
</protein>